<dbReference type="PANTHER" id="PTHR14130:SF3">
    <property type="entry name" value="RHO GTPASE-ACTIVATING PROTEIN 17"/>
    <property type="match status" value="1"/>
</dbReference>
<dbReference type="SUPFAM" id="SSF103657">
    <property type="entry name" value="BAR/IMD domain-like"/>
    <property type="match status" value="1"/>
</dbReference>
<dbReference type="GO" id="GO:0035020">
    <property type="term" value="P:regulation of Rac protein signal transduction"/>
    <property type="evidence" value="ECO:0007669"/>
    <property type="project" value="TreeGrafter"/>
</dbReference>
<dbReference type="PANTHER" id="PTHR14130">
    <property type="entry name" value="3BP-1 RELATED RHOGAP"/>
    <property type="match status" value="1"/>
</dbReference>
<dbReference type="GO" id="GO:0005829">
    <property type="term" value="C:cytosol"/>
    <property type="evidence" value="ECO:0007669"/>
    <property type="project" value="TreeGrafter"/>
</dbReference>
<evidence type="ECO:0000313" key="3">
    <source>
        <dbReference type="EMBL" id="OWJ99470.1"/>
    </source>
</evidence>
<sequence>MPRYGALHVSPFPEVPHGLLPAKKRSKKLPLRTLTQNMQEASTQLEDSLLGKILERCGYAENHLALELSQHEVFVKKEIVDPLHSIAEMEIPEIQKQRKQLAKQVLDWDLGLPPKIDDLKEEMNEVGNKVEEYKDQLAVDMYNFMVKEGEYSKFFVTLLEAQADYHRKALAVLEKVLHELQAHQDKWVEKSTFGTSFKNT</sequence>
<dbReference type="AlphaFoldDB" id="A0A212C0E1"/>
<reference evidence="3 4" key="1">
    <citation type="journal article" date="2018" name="Mol. Genet. Genomics">
        <title>The red deer Cervus elaphus genome CerEla1.0: sequencing, annotating, genes, and chromosomes.</title>
        <authorList>
            <person name="Bana N.A."/>
            <person name="Nyiri A."/>
            <person name="Nagy J."/>
            <person name="Frank K."/>
            <person name="Nagy T."/>
            <person name="Steger V."/>
            <person name="Schiller M."/>
            <person name="Lakatos P."/>
            <person name="Sugar L."/>
            <person name="Horn P."/>
            <person name="Barta E."/>
            <person name="Orosz L."/>
        </authorList>
    </citation>
    <scope>NUCLEOTIDE SEQUENCE [LARGE SCALE GENOMIC DNA]</scope>
    <source>
        <strain evidence="3">Hungarian</strain>
    </source>
</reference>
<dbReference type="Proteomes" id="UP000242450">
    <property type="component" value="Chromosome X"/>
</dbReference>
<accession>A0A212C0E1</accession>
<gene>
    <name evidence="3" type="ORF">Celaphus_00009702</name>
</gene>
<dbReference type="GO" id="GO:0005096">
    <property type="term" value="F:GTPase activator activity"/>
    <property type="evidence" value="ECO:0007669"/>
    <property type="project" value="UniProtKB-KW"/>
</dbReference>
<keyword evidence="4" id="KW-1185">Reference proteome</keyword>
<organism evidence="3 4">
    <name type="scientific">Cervus elaphus hippelaphus</name>
    <name type="common">European red deer</name>
    <dbReference type="NCBI Taxonomy" id="46360"/>
    <lineage>
        <taxon>Eukaryota</taxon>
        <taxon>Metazoa</taxon>
        <taxon>Chordata</taxon>
        <taxon>Craniata</taxon>
        <taxon>Vertebrata</taxon>
        <taxon>Euteleostomi</taxon>
        <taxon>Mammalia</taxon>
        <taxon>Eutheria</taxon>
        <taxon>Laurasiatheria</taxon>
        <taxon>Artiodactyla</taxon>
        <taxon>Ruminantia</taxon>
        <taxon>Pecora</taxon>
        <taxon>Cervidae</taxon>
        <taxon>Cervinae</taxon>
        <taxon>Cervus</taxon>
    </lineage>
</organism>
<dbReference type="EMBL" id="MKHE01000034">
    <property type="protein sequence ID" value="OWJ99470.1"/>
    <property type="molecule type" value="Genomic_DNA"/>
</dbReference>
<keyword evidence="1" id="KW-0343">GTPase activation</keyword>
<dbReference type="SMART" id="SM00721">
    <property type="entry name" value="BAR"/>
    <property type="match status" value="1"/>
</dbReference>
<evidence type="ECO:0000259" key="2">
    <source>
        <dbReference type="PROSITE" id="PS51021"/>
    </source>
</evidence>
<dbReference type="InterPro" id="IPR047165">
    <property type="entry name" value="RHG17/44/SH3BP1-like"/>
</dbReference>
<feature type="domain" description="BAR" evidence="2">
    <location>
        <begin position="1"/>
        <end position="189"/>
    </location>
</feature>
<comment type="caution">
    <text evidence="3">The sequence shown here is derived from an EMBL/GenBank/DDBJ whole genome shotgun (WGS) entry which is preliminary data.</text>
</comment>
<dbReference type="Gene3D" id="1.20.1270.60">
    <property type="entry name" value="Arfaptin homology (AH) domain/BAR domain"/>
    <property type="match status" value="1"/>
</dbReference>
<name>A0A212C0E1_CEREH</name>
<dbReference type="InterPro" id="IPR027267">
    <property type="entry name" value="AH/BAR_dom_sf"/>
</dbReference>
<dbReference type="Pfam" id="PF03114">
    <property type="entry name" value="BAR"/>
    <property type="match status" value="1"/>
</dbReference>
<evidence type="ECO:0000256" key="1">
    <source>
        <dbReference type="ARBA" id="ARBA00022468"/>
    </source>
</evidence>
<dbReference type="InterPro" id="IPR004148">
    <property type="entry name" value="BAR_dom"/>
</dbReference>
<dbReference type="GO" id="GO:0032956">
    <property type="term" value="P:regulation of actin cytoskeleton organization"/>
    <property type="evidence" value="ECO:0007669"/>
    <property type="project" value="TreeGrafter"/>
</dbReference>
<proteinExistence type="predicted"/>
<protein>
    <recommendedName>
        <fullName evidence="2">BAR domain-containing protein</fullName>
    </recommendedName>
</protein>
<dbReference type="PROSITE" id="PS51021">
    <property type="entry name" value="BAR"/>
    <property type="match status" value="1"/>
</dbReference>
<dbReference type="OrthoDB" id="19923at2759"/>
<evidence type="ECO:0000313" key="4">
    <source>
        <dbReference type="Proteomes" id="UP000242450"/>
    </source>
</evidence>